<evidence type="ECO:0000313" key="3">
    <source>
        <dbReference type="Proteomes" id="UP000237105"/>
    </source>
</evidence>
<organism evidence="2 3">
    <name type="scientific">Parasponia andersonii</name>
    <name type="common">Sponia andersonii</name>
    <dbReference type="NCBI Taxonomy" id="3476"/>
    <lineage>
        <taxon>Eukaryota</taxon>
        <taxon>Viridiplantae</taxon>
        <taxon>Streptophyta</taxon>
        <taxon>Embryophyta</taxon>
        <taxon>Tracheophyta</taxon>
        <taxon>Spermatophyta</taxon>
        <taxon>Magnoliopsida</taxon>
        <taxon>eudicotyledons</taxon>
        <taxon>Gunneridae</taxon>
        <taxon>Pentapetalae</taxon>
        <taxon>rosids</taxon>
        <taxon>fabids</taxon>
        <taxon>Rosales</taxon>
        <taxon>Cannabaceae</taxon>
        <taxon>Parasponia</taxon>
    </lineage>
</organism>
<reference evidence="3" key="1">
    <citation type="submission" date="2016-06" db="EMBL/GenBank/DDBJ databases">
        <title>Parallel loss of symbiosis genes in relatives of nitrogen-fixing non-legume Parasponia.</title>
        <authorList>
            <person name="Van Velzen R."/>
            <person name="Holmer R."/>
            <person name="Bu F."/>
            <person name="Rutten L."/>
            <person name="Van Zeijl A."/>
            <person name="Liu W."/>
            <person name="Santuari L."/>
            <person name="Cao Q."/>
            <person name="Sharma T."/>
            <person name="Shen D."/>
            <person name="Roswanjaya Y."/>
            <person name="Wardhani T."/>
            <person name="Kalhor M.S."/>
            <person name="Jansen J."/>
            <person name="Van den Hoogen J."/>
            <person name="Gungor B."/>
            <person name="Hartog M."/>
            <person name="Hontelez J."/>
            <person name="Verver J."/>
            <person name="Yang W.-C."/>
            <person name="Schijlen E."/>
            <person name="Repin R."/>
            <person name="Schilthuizen M."/>
            <person name="Schranz E."/>
            <person name="Heidstra R."/>
            <person name="Miyata K."/>
            <person name="Fedorova E."/>
            <person name="Kohlen W."/>
            <person name="Bisseling T."/>
            <person name="Smit S."/>
            <person name="Geurts R."/>
        </authorList>
    </citation>
    <scope>NUCLEOTIDE SEQUENCE [LARGE SCALE GENOMIC DNA]</scope>
    <source>
        <strain evidence="3">cv. WU1-14</strain>
    </source>
</reference>
<evidence type="ECO:0000313" key="2">
    <source>
        <dbReference type="EMBL" id="PON66766.1"/>
    </source>
</evidence>
<comment type="caution">
    <text evidence="2">The sequence shown here is derived from an EMBL/GenBank/DDBJ whole genome shotgun (WGS) entry which is preliminary data.</text>
</comment>
<accession>A0A2P5D0E1</accession>
<feature type="compositionally biased region" description="Basic and acidic residues" evidence="1">
    <location>
        <begin position="1"/>
        <end position="10"/>
    </location>
</feature>
<name>A0A2P5D0E1_PARAD</name>
<proteinExistence type="predicted"/>
<gene>
    <name evidence="2" type="ORF">PanWU01x14_108030</name>
</gene>
<protein>
    <submittedName>
        <fullName evidence="2">Uncharacterized protein</fullName>
    </submittedName>
</protein>
<dbReference type="AlphaFoldDB" id="A0A2P5D0E1"/>
<feature type="region of interest" description="Disordered" evidence="1">
    <location>
        <begin position="1"/>
        <end position="23"/>
    </location>
</feature>
<dbReference type="EMBL" id="JXTB01000077">
    <property type="protein sequence ID" value="PON66766.1"/>
    <property type="molecule type" value="Genomic_DNA"/>
</dbReference>
<evidence type="ECO:0000256" key="1">
    <source>
        <dbReference type="SAM" id="MobiDB-lite"/>
    </source>
</evidence>
<sequence>MANKESRAQEKSSLPADEDAANPSFLCHSDYPGVISMGQFQNLLVIPPQSYNNRYDDDTMSIAAYFGLGRTYGTLL</sequence>
<dbReference type="Proteomes" id="UP000237105">
    <property type="component" value="Unassembled WGS sequence"/>
</dbReference>
<keyword evidence="3" id="KW-1185">Reference proteome</keyword>